<accession>A0A0M6Y5S6</accession>
<name>A0A0M6Y5S6_9HYPH</name>
<dbReference type="Proteomes" id="UP000048926">
    <property type="component" value="Unassembled WGS sequence"/>
</dbReference>
<evidence type="ECO:0000313" key="2">
    <source>
        <dbReference type="EMBL" id="CTQ44893.1"/>
    </source>
</evidence>
<organism evidence="2 3">
    <name type="scientific">Roseibium aggregatum</name>
    <dbReference type="NCBI Taxonomy" id="187304"/>
    <lineage>
        <taxon>Bacteria</taxon>
        <taxon>Pseudomonadati</taxon>
        <taxon>Pseudomonadota</taxon>
        <taxon>Alphaproteobacteria</taxon>
        <taxon>Hyphomicrobiales</taxon>
        <taxon>Stappiaceae</taxon>
        <taxon>Roseibium</taxon>
    </lineage>
</organism>
<dbReference type="EMBL" id="CXST01000002">
    <property type="protein sequence ID" value="CTQ44893.1"/>
    <property type="molecule type" value="Genomic_DNA"/>
</dbReference>
<sequence length="188" mass="19603">MMLVGKCAFRQTLSAVLIATGLSAGQLSAQAQSPASPPEAFQNALAAYDQAWAAAGLSFTAATFASSPSTGYGQYTPRADATFADGEALSVYAEPVGYGFQETEGGYAYELTADYKLLTKSGQVLAEQENFATFSGSGRSKQRELSAALTFQFSGLPAGDYQLETSFTDEIGGKTNAFTLPFSVSGAN</sequence>
<reference evidence="3" key="1">
    <citation type="submission" date="2015-07" db="EMBL/GenBank/DDBJ databases">
        <authorList>
            <person name="Rodrigo-Torres Lidia"/>
            <person name="Arahal R.David."/>
        </authorList>
    </citation>
    <scope>NUCLEOTIDE SEQUENCE [LARGE SCALE GENOMIC DNA]</scope>
    <source>
        <strain evidence="3">CECT 4801</strain>
    </source>
</reference>
<feature type="chain" id="PRO_5005807589" evidence="1">
    <location>
        <begin position="32"/>
        <end position="188"/>
    </location>
</feature>
<gene>
    <name evidence="2" type="ORF">LAL4801_03340</name>
</gene>
<evidence type="ECO:0000256" key="1">
    <source>
        <dbReference type="SAM" id="SignalP"/>
    </source>
</evidence>
<keyword evidence="3" id="KW-1185">Reference proteome</keyword>
<protein>
    <submittedName>
        <fullName evidence="2">Uncharacterized protein</fullName>
    </submittedName>
</protein>
<proteinExistence type="predicted"/>
<dbReference type="STRING" id="187304.B0E33_06635"/>
<dbReference type="OrthoDB" id="8444059at2"/>
<feature type="signal peptide" evidence="1">
    <location>
        <begin position="1"/>
        <end position="31"/>
    </location>
</feature>
<keyword evidence="1" id="KW-0732">Signal</keyword>
<dbReference type="RefSeq" id="WP_055657765.1">
    <property type="nucleotide sequence ID" value="NZ_CXST01000002.1"/>
</dbReference>
<dbReference type="AlphaFoldDB" id="A0A0M6Y5S6"/>
<evidence type="ECO:0000313" key="3">
    <source>
        <dbReference type="Proteomes" id="UP000048926"/>
    </source>
</evidence>